<feature type="compositionally biased region" description="Polar residues" evidence="1">
    <location>
        <begin position="10"/>
        <end position="23"/>
    </location>
</feature>
<comment type="caution">
    <text evidence="2">The sequence shown here is derived from an EMBL/GenBank/DDBJ whole genome shotgun (WGS) entry which is preliminary data.</text>
</comment>
<feature type="region of interest" description="Disordered" evidence="1">
    <location>
        <begin position="7"/>
        <end position="32"/>
    </location>
</feature>
<evidence type="ECO:0000313" key="3">
    <source>
        <dbReference type="Proteomes" id="UP001482620"/>
    </source>
</evidence>
<keyword evidence="3" id="KW-1185">Reference proteome</keyword>
<dbReference type="EMBL" id="JAHRIQ010093482">
    <property type="protein sequence ID" value="MEQ2251425.1"/>
    <property type="molecule type" value="Genomic_DNA"/>
</dbReference>
<protein>
    <submittedName>
        <fullName evidence="2">Uncharacterized protein</fullName>
    </submittedName>
</protein>
<reference evidence="2 3" key="1">
    <citation type="submission" date="2021-06" db="EMBL/GenBank/DDBJ databases">
        <authorList>
            <person name="Palmer J.M."/>
        </authorList>
    </citation>
    <scope>NUCLEOTIDE SEQUENCE [LARGE SCALE GENOMIC DNA]</scope>
    <source>
        <strain evidence="3">if_2019</strain>
        <tissue evidence="2">Muscle</tissue>
    </source>
</reference>
<gene>
    <name evidence="2" type="ORF">ILYODFUR_010821</name>
</gene>
<sequence length="107" mass="11630">MLCFPFEQSDPCQNTSGNSQSARRQGGTRYDPCSSATTVCRVCASSDHSTQAHCKLYRLCLNCFSPGHIKQEFSPVLSPCTQSRFKLGSPCDERGNKGSVADTLICS</sequence>
<dbReference type="Proteomes" id="UP001482620">
    <property type="component" value="Unassembled WGS sequence"/>
</dbReference>
<evidence type="ECO:0000256" key="1">
    <source>
        <dbReference type="SAM" id="MobiDB-lite"/>
    </source>
</evidence>
<accession>A0ABV0V252</accession>
<organism evidence="2 3">
    <name type="scientific">Ilyodon furcidens</name>
    <name type="common">goldbreast splitfin</name>
    <dbReference type="NCBI Taxonomy" id="33524"/>
    <lineage>
        <taxon>Eukaryota</taxon>
        <taxon>Metazoa</taxon>
        <taxon>Chordata</taxon>
        <taxon>Craniata</taxon>
        <taxon>Vertebrata</taxon>
        <taxon>Euteleostomi</taxon>
        <taxon>Actinopterygii</taxon>
        <taxon>Neopterygii</taxon>
        <taxon>Teleostei</taxon>
        <taxon>Neoteleostei</taxon>
        <taxon>Acanthomorphata</taxon>
        <taxon>Ovalentaria</taxon>
        <taxon>Atherinomorphae</taxon>
        <taxon>Cyprinodontiformes</taxon>
        <taxon>Goodeidae</taxon>
        <taxon>Ilyodon</taxon>
    </lineage>
</organism>
<proteinExistence type="predicted"/>
<evidence type="ECO:0000313" key="2">
    <source>
        <dbReference type="EMBL" id="MEQ2251425.1"/>
    </source>
</evidence>
<name>A0ABV0V252_9TELE</name>